<reference evidence="2" key="1">
    <citation type="submission" date="2023-08" db="EMBL/GenBank/DDBJ databases">
        <authorList>
            <person name="Alioto T."/>
            <person name="Alioto T."/>
            <person name="Gomez Garrido J."/>
        </authorList>
    </citation>
    <scope>NUCLEOTIDE SEQUENCE</scope>
</reference>
<proteinExistence type="predicted"/>
<gene>
    <name evidence="2" type="ORF">XNOV1_A002361</name>
</gene>
<feature type="compositionally biased region" description="Basic and acidic residues" evidence="1">
    <location>
        <begin position="1"/>
        <end position="10"/>
    </location>
</feature>
<keyword evidence="3" id="KW-1185">Reference proteome</keyword>
<accession>A0AAV1HD59</accession>
<organism evidence="2 3">
    <name type="scientific">Xyrichtys novacula</name>
    <name type="common">Pearly razorfish</name>
    <name type="synonym">Hemipteronotus novacula</name>
    <dbReference type="NCBI Taxonomy" id="13765"/>
    <lineage>
        <taxon>Eukaryota</taxon>
        <taxon>Metazoa</taxon>
        <taxon>Chordata</taxon>
        <taxon>Craniata</taxon>
        <taxon>Vertebrata</taxon>
        <taxon>Euteleostomi</taxon>
        <taxon>Actinopterygii</taxon>
        <taxon>Neopterygii</taxon>
        <taxon>Teleostei</taxon>
        <taxon>Neoteleostei</taxon>
        <taxon>Acanthomorphata</taxon>
        <taxon>Eupercaria</taxon>
        <taxon>Labriformes</taxon>
        <taxon>Labridae</taxon>
        <taxon>Xyrichtys</taxon>
    </lineage>
</organism>
<dbReference type="AlphaFoldDB" id="A0AAV1HD59"/>
<sequence>MNQCGDREEGAASSKTSLWGEHEGQTTAQRQRQQYPPDFAGPETRPEPGSQAGPGRRLSVKTLQLMFDSFQFKHEQQSTADIGKHQIKESARPGPGPGSIYVPPKSDQSVTQSLKSGLVLDYDDVQSKRSYSPESVPSFVSLKSDWSMRRPLAFKSGHQIDLDKAKSKRSYSTESLHSRLSLNSDWSMRRPLAFTDERISHHLRVQQKRSEALKGQPAQHHQTQLDSIFILLQENIFSFVKDELKRIQRFLGQDFPECLESQYKDEDQEQRRSRDAFLKITLHFLRKMKQEELADSLQSSKMI</sequence>
<feature type="compositionally biased region" description="Polar residues" evidence="1">
    <location>
        <begin position="25"/>
        <end position="34"/>
    </location>
</feature>
<dbReference type="Proteomes" id="UP001178508">
    <property type="component" value="Chromosome 21"/>
</dbReference>
<dbReference type="EMBL" id="OY660884">
    <property type="protein sequence ID" value="CAJ1083683.1"/>
    <property type="molecule type" value="Genomic_DNA"/>
</dbReference>
<protein>
    <submittedName>
        <fullName evidence="2">Uncharacterized protein</fullName>
    </submittedName>
</protein>
<name>A0AAV1HD59_XYRNO</name>
<feature type="region of interest" description="Disordered" evidence="1">
    <location>
        <begin position="1"/>
        <end position="60"/>
    </location>
</feature>
<evidence type="ECO:0000313" key="3">
    <source>
        <dbReference type="Proteomes" id="UP001178508"/>
    </source>
</evidence>
<evidence type="ECO:0000313" key="2">
    <source>
        <dbReference type="EMBL" id="CAJ1083683.1"/>
    </source>
</evidence>
<feature type="compositionally biased region" description="Basic and acidic residues" evidence="1">
    <location>
        <begin position="74"/>
        <end position="91"/>
    </location>
</feature>
<feature type="region of interest" description="Disordered" evidence="1">
    <location>
        <begin position="74"/>
        <end position="108"/>
    </location>
</feature>
<evidence type="ECO:0000256" key="1">
    <source>
        <dbReference type="SAM" id="MobiDB-lite"/>
    </source>
</evidence>